<dbReference type="AlphaFoldDB" id="A0A931H166"/>
<evidence type="ECO:0000313" key="2">
    <source>
        <dbReference type="EMBL" id="MBG9386640.1"/>
    </source>
</evidence>
<protein>
    <recommendedName>
        <fullName evidence="4">General stress protein 17M-like domain-containing protein</fullName>
    </recommendedName>
</protein>
<keyword evidence="3" id="KW-1185">Reference proteome</keyword>
<dbReference type="EMBL" id="JADWYS010000001">
    <property type="protein sequence ID" value="MBG9386640.1"/>
    <property type="molecule type" value="Genomic_DNA"/>
</dbReference>
<evidence type="ECO:0008006" key="4">
    <source>
        <dbReference type="Google" id="ProtNLM"/>
    </source>
</evidence>
<feature type="region of interest" description="Disordered" evidence="1">
    <location>
        <begin position="180"/>
        <end position="235"/>
    </location>
</feature>
<feature type="compositionally biased region" description="Basic and acidic residues" evidence="1">
    <location>
        <begin position="194"/>
        <end position="208"/>
    </location>
</feature>
<dbReference type="RefSeq" id="WP_196984614.1">
    <property type="nucleotide sequence ID" value="NZ_JADWYS010000001.1"/>
</dbReference>
<dbReference type="Proteomes" id="UP000651050">
    <property type="component" value="Unassembled WGS sequence"/>
</dbReference>
<evidence type="ECO:0000313" key="3">
    <source>
        <dbReference type="Proteomes" id="UP000651050"/>
    </source>
</evidence>
<organism evidence="2 3">
    <name type="scientific">Caenimonas aquaedulcis</name>
    <dbReference type="NCBI Taxonomy" id="2793270"/>
    <lineage>
        <taxon>Bacteria</taxon>
        <taxon>Pseudomonadati</taxon>
        <taxon>Pseudomonadota</taxon>
        <taxon>Betaproteobacteria</taxon>
        <taxon>Burkholderiales</taxon>
        <taxon>Comamonadaceae</taxon>
        <taxon>Caenimonas</taxon>
    </lineage>
</organism>
<comment type="caution">
    <text evidence="2">The sequence shown here is derived from an EMBL/GenBank/DDBJ whole genome shotgun (WGS) entry which is preliminary data.</text>
</comment>
<feature type="compositionally biased region" description="Basic and acidic residues" evidence="1">
    <location>
        <begin position="218"/>
        <end position="235"/>
    </location>
</feature>
<gene>
    <name evidence="2" type="ORF">I5803_01265</name>
</gene>
<sequence>MQTLISVFDDRATARRAIERLVDAGFSRSDLHLQEPVAGDTPTTAAAASDAQDRALGDMAMHTAEREVAVDRGVLESIGNFFVSLMGKDHKRRAGAYSEAVRRGGSVVVVDARDDAQAESAALLMHELGAVDVTDRAHQWKDEGWDGDTDLGDHDVTRPGVHAFMRDGKMPLRDYVAQRRTDQPAVQRYANTERPPETLEDRAGRVSTERAFAFGDAPRNEMRDADGKPSRGDRE</sequence>
<name>A0A931H166_9BURK</name>
<reference evidence="2" key="1">
    <citation type="submission" date="2020-11" db="EMBL/GenBank/DDBJ databases">
        <title>Bacterial whole genome sequence for Caenimonas sp. DR4.4.</title>
        <authorList>
            <person name="Le V."/>
            <person name="Ko S.-R."/>
            <person name="Ahn C.-Y."/>
            <person name="Oh H.-M."/>
        </authorList>
    </citation>
    <scope>NUCLEOTIDE SEQUENCE</scope>
    <source>
        <strain evidence="2">DR4.4</strain>
    </source>
</reference>
<evidence type="ECO:0000256" key="1">
    <source>
        <dbReference type="SAM" id="MobiDB-lite"/>
    </source>
</evidence>
<proteinExistence type="predicted"/>
<accession>A0A931H166</accession>